<name>A0A7W3XQ79_9BACL</name>
<proteinExistence type="predicted"/>
<gene>
    <name evidence="1" type="ORF">FHR92_000624</name>
</gene>
<dbReference type="AlphaFoldDB" id="A0A7W3XQ79"/>
<comment type="caution">
    <text evidence="1">The sequence shown here is derived from an EMBL/GenBank/DDBJ whole genome shotgun (WGS) entry which is preliminary data.</text>
</comment>
<evidence type="ECO:0000313" key="1">
    <source>
        <dbReference type="EMBL" id="MBA9084170.1"/>
    </source>
</evidence>
<evidence type="ECO:0000313" key="2">
    <source>
        <dbReference type="Proteomes" id="UP000567067"/>
    </source>
</evidence>
<accession>A0A7W3XQ79</accession>
<dbReference type="Proteomes" id="UP000567067">
    <property type="component" value="Unassembled WGS sequence"/>
</dbReference>
<keyword evidence="2" id="KW-1185">Reference proteome</keyword>
<organism evidence="1 2">
    <name type="scientific">Fontibacillus solani</name>
    <dbReference type="NCBI Taxonomy" id="1572857"/>
    <lineage>
        <taxon>Bacteria</taxon>
        <taxon>Bacillati</taxon>
        <taxon>Bacillota</taxon>
        <taxon>Bacilli</taxon>
        <taxon>Bacillales</taxon>
        <taxon>Paenibacillaceae</taxon>
        <taxon>Fontibacillus</taxon>
    </lineage>
</organism>
<sequence length="37" mass="4043">MNKIKPVLVINGVALLLYSESVTSPMFFGQLDSSIVM</sequence>
<dbReference type="EMBL" id="JACJIP010000002">
    <property type="protein sequence ID" value="MBA9084170.1"/>
    <property type="molecule type" value="Genomic_DNA"/>
</dbReference>
<reference evidence="1 2" key="1">
    <citation type="submission" date="2020-08" db="EMBL/GenBank/DDBJ databases">
        <title>Genomic Encyclopedia of Type Strains, Phase III (KMG-III): the genomes of soil and plant-associated and newly described type strains.</title>
        <authorList>
            <person name="Whitman W."/>
        </authorList>
    </citation>
    <scope>NUCLEOTIDE SEQUENCE [LARGE SCALE GENOMIC DNA]</scope>
    <source>
        <strain evidence="1 2">CECT 8693</strain>
    </source>
</reference>
<protein>
    <submittedName>
        <fullName evidence="1">Uncharacterized protein</fullName>
    </submittedName>
</protein>